<keyword evidence="5 7" id="KW-1133">Transmembrane helix</keyword>
<evidence type="ECO:0000256" key="2">
    <source>
        <dbReference type="ARBA" id="ARBA00005236"/>
    </source>
</evidence>
<evidence type="ECO:0000259" key="9">
    <source>
        <dbReference type="Pfam" id="PF12704"/>
    </source>
</evidence>
<name>A0A246B7T9_9FLAO</name>
<dbReference type="EMBL" id="JASZ02000027">
    <property type="protein sequence ID" value="OWK97467.1"/>
    <property type="molecule type" value="Genomic_DNA"/>
</dbReference>
<protein>
    <submittedName>
        <fullName evidence="10">Permease</fullName>
    </submittedName>
</protein>
<dbReference type="PANTHER" id="PTHR30489:SF0">
    <property type="entry name" value="LIPOPROTEIN-RELEASING SYSTEM TRANSMEMBRANE PROTEIN LOLE"/>
    <property type="match status" value="1"/>
</dbReference>
<feature type="transmembrane region" description="Helical" evidence="7">
    <location>
        <begin position="322"/>
        <end position="351"/>
    </location>
</feature>
<evidence type="ECO:0000256" key="5">
    <source>
        <dbReference type="ARBA" id="ARBA00022989"/>
    </source>
</evidence>
<dbReference type="InterPro" id="IPR051447">
    <property type="entry name" value="Lipoprotein-release_system"/>
</dbReference>
<proteinExistence type="inferred from homology"/>
<dbReference type="Proteomes" id="UP000197587">
    <property type="component" value="Unassembled WGS sequence"/>
</dbReference>
<evidence type="ECO:0000256" key="6">
    <source>
        <dbReference type="ARBA" id="ARBA00023136"/>
    </source>
</evidence>
<feature type="domain" description="ABC3 transporter permease C-terminal" evidence="8">
    <location>
        <begin position="278"/>
        <end position="393"/>
    </location>
</feature>
<keyword evidence="4 7" id="KW-0812">Transmembrane</keyword>
<evidence type="ECO:0000256" key="4">
    <source>
        <dbReference type="ARBA" id="ARBA00022692"/>
    </source>
</evidence>
<dbReference type="GO" id="GO:0098797">
    <property type="term" value="C:plasma membrane protein complex"/>
    <property type="evidence" value="ECO:0007669"/>
    <property type="project" value="TreeGrafter"/>
</dbReference>
<organism evidence="10 11">
    <name type="scientific">Kaistella haifensis DSM 19056</name>
    <dbReference type="NCBI Taxonomy" id="1450526"/>
    <lineage>
        <taxon>Bacteria</taxon>
        <taxon>Pseudomonadati</taxon>
        <taxon>Bacteroidota</taxon>
        <taxon>Flavobacteriia</taxon>
        <taxon>Flavobacteriales</taxon>
        <taxon>Weeksellaceae</taxon>
        <taxon>Chryseobacterium group</taxon>
        <taxon>Kaistella</taxon>
    </lineage>
</organism>
<comment type="similarity">
    <text evidence="2">Belongs to the ABC-4 integral membrane protein family. LolC/E subfamily.</text>
</comment>
<dbReference type="RefSeq" id="WP_088264687.1">
    <property type="nucleotide sequence ID" value="NZ_JASZ02000027.1"/>
</dbReference>
<feature type="transmembrane region" description="Helical" evidence="7">
    <location>
        <begin position="21"/>
        <end position="47"/>
    </location>
</feature>
<reference evidence="10 11" key="2">
    <citation type="submission" date="2017-05" db="EMBL/GenBank/DDBJ databases">
        <title>Genome of Chryseobacterium haifense.</title>
        <authorList>
            <person name="Newman J.D."/>
        </authorList>
    </citation>
    <scope>NUCLEOTIDE SEQUENCE [LARGE SCALE GENOMIC DNA]</scope>
    <source>
        <strain evidence="10 11">DSM 19056</strain>
    </source>
</reference>
<feature type="transmembrane region" description="Helical" evidence="7">
    <location>
        <begin position="371"/>
        <end position="392"/>
    </location>
</feature>
<reference evidence="10 11" key="1">
    <citation type="submission" date="2014-01" db="EMBL/GenBank/DDBJ databases">
        <authorList>
            <consortium name="Genome Consortium for Active Teaching"/>
            <person name="Sontag T.C."/>
            <person name="Newman J.D."/>
        </authorList>
    </citation>
    <scope>NUCLEOTIDE SEQUENCE [LARGE SCALE GENOMIC DNA]</scope>
    <source>
        <strain evidence="10 11">DSM 19056</strain>
    </source>
</reference>
<feature type="transmembrane region" description="Helical" evidence="7">
    <location>
        <begin position="274"/>
        <end position="301"/>
    </location>
</feature>
<dbReference type="InterPro" id="IPR003838">
    <property type="entry name" value="ABC3_permease_C"/>
</dbReference>
<keyword evidence="6 7" id="KW-0472">Membrane</keyword>
<evidence type="ECO:0000256" key="1">
    <source>
        <dbReference type="ARBA" id="ARBA00004651"/>
    </source>
</evidence>
<evidence type="ECO:0000259" key="8">
    <source>
        <dbReference type="Pfam" id="PF02687"/>
    </source>
</evidence>
<dbReference type="InterPro" id="IPR025857">
    <property type="entry name" value="MacB_PCD"/>
</dbReference>
<keyword evidence="3" id="KW-1003">Cell membrane</keyword>
<dbReference type="PANTHER" id="PTHR30489">
    <property type="entry name" value="LIPOPROTEIN-RELEASING SYSTEM TRANSMEMBRANE PROTEIN LOLE"/>
    <property type="match status" value="1"/>
</dbReference>
<dbReference type="AlphaFoldDB" id="A0A246B7T9"/>
<comment type="caution">
    <text evidence="10">The sequence shown here is derived from an EMBL/GenBank/DDBJ whole genome shotgun (WGS) entry which is preliminary data.</text>
</comment>
<gene>
    <name evidence="10" type="ORF">AP75_10945</name>
</gene>
<comment type="subcellular location">
    <subcellularLocation>
        <location evidence="1">Cell membrane</location>
        <topology evidence="1">Multi-pass membrane protein</topology>
    </subcellularLocation>
</comment>
<dbReference type="Pfam" id="PF12704">
    <property type="entry name" value="MacB_PCD"/>
    <property type="match status" value="1"/>
</dbReference>
<accession>A0A246B7T9</accession>
<evidence type="ECO:0000256" key="3">
    <source>
        <dbReference type="ARBA" id="ARBA00022475"/>
    </source>
</evidence>
<dbReference type="GO" id="GO:0044874">
    <property type="term" value="P:lipoprotein localization to outer membrane"/>
    <property type="evidence" value="ECO:0007669"/>
    <property type="project" value="TreeGrafter"/>
</dbReference>
<dbReference type="Pfam" id="PF02687">
    <property type="entry name" value="FtsX"/>
    <property type="match status" value="1"/>
</dbReference>
<evidence type="ECO:0000313" key="11">
    <source>
        <dbReference type="Proteomes" id="UP000197587"/>
    </source>
</evidence>
<evidence type="ECO:0000313" key="10">
    <source>
        <dbReference type="EMBL" id="OWK97467.1"/>
    </source>
</evidence>
<sequence length="403" mass="45268">MKNTAFYIATRYLLAKKGSTAVTFITWLAALAMMVAVTAMFIIISVFSGLEDLNQDLIANLHADLTVKSKQGKTIPDIDKVTKILQSEKEIQHFSKVIEEKVYINFRENGDIANLRGVDSAYILVNPIHKNIFYGSYPSFKYSNEVLIENKLDNRLAIPIGEGSEFATLMMPKPGTGLISKEEDIFNKREIFPSGVFPGNDQLDNMIISPIELTWELLDLPKKSAYQIVIKLNNPENADLVKQNLQKLLGNQYDLKTKAEENAAFWKMINTEKLFIYLIFALVIFITTFNLAGAIIILQLDKKEQAKSLISLGMNLKSLRNIYFYTGVLIVLFGIFSGLIIGTAVSYLQISTGFFKAGANTDLAFPVRIKFINYLIVSGTAALFGFGISWFFSKINRSYFSNN</sequence>
<feature type="domain" description="MacB-like periplasmic core" evidence="9">
    <location>
        <begin position="26"/>
        <end position="247"/>
    </location>
</feature>
<evidence type="ECO:0000256" key="7">
    <source>
        <dbReference type="SAM" id="Phobius"/>
    </source>
</evidence>
<keyword evidence="11" id="KW-1185">Reference proteome</keyword>